<dbReference type="Proteomes" id="UP000199310">
    <property type="component" value="Unassembled WGS sequence"/>
</dbReference>
<feature type="domain" description="TonB-dependent receptor plug" evidence="8">
    <location>
        <begin position="56"/>
        <end position="146"/>
    </location>
</feature>
<evidence type="ECO:0000313" key="9">
    <source>
        <dbReference type="EMBL" id="SEW52782.1"/>
    </source>
</evidence>
<dbReference type="OrthoDB" id="9762903at2"/>
<dbReference type="InterPro" id="IPR012910">
    <property type="entry name" value="Plug_dom"/>
</dbReference>
<keyword evidence="7" id="KW-0998">Cell outer membrane</keyword>
<dbReference type="Gene3D" id="2.170.130.10">
    <property type="entry name" value="TonB-dependent receptor, plug domain"/>
    <property type="match status" value="1"/>
</dbReference>
<dbReference type="STRING" id="29529.SAMN04488122_5109"/>
<evidence type="ECO:0000256" key="6">
    <source>
        <dbReference type="ARBA" id="ARBA00023136"/>
    </source>
</evidence>
<evidence type="ECO:0000256" key="3">
    <source>
        <dbReference type="ARBA" id="ARBA00022452"/>
    </source>
</evidence>
<evidence type="ECO:0000256" key="4">
    <source>
        <dbReference type="ARBA" id="ARBA00022692"/>
    </source>
</evidence>
<reference evidence="10" key="1">
    <citation type="submission" date="2016-10" db="EMBL/GenBank/DDBJ databases">
        <authorList>
            <person name="Varghese N."/>
            <person name="Submissions S."/>
        </authorList>
    </citation>
    <scope>NUCLEOTIDE SEQUENCE [LARGE SCALE GENOMIC DNA]</scope>
    <source>
        <strain evidence="10">DSM 3695</strain>
    </source>
</reference>
<evidence type="ECO:0000313" key="10">
    <source>
        <dbReference type="Proteomes" id="UP000199310"/>
    </source>
</evidence>
<dbReference type="EMBL" id="FOJG01000002">
    <property type="protein sequence ID" value="SEW52782.1"/>
    <property type="molecule type" value="Genomic_DNA"/>
</dbReference>
<dbReference type="PANTHER" id="PTHR30069:SF29">
    <property type="entry name" value="HEMOGLOBIN AND HEMOGLOBIN-HAPTOGLOBIN-BINDING PROTEIN 1-RELATED"/>
    <property type="match status" value="1"/>
</dbReference>
<keyword evidence="9" id="KW-0675">Receptor</keyword>
<evidence type="ECO:0000256" key="5">
    <source>
        <dbReference type="ARBA" id="ARBA00022729"/>
    </source>
</evidence>
<dbReference type="Gene3D" id="2.40.170.20">
    <property type="entry name" value="TonB-dependent receptor, beta-barrel domain"/>
    <property type="match status" value="1"/>
</dbReference>
<keyword evidence="2" id="KW-0813">Transport</keyword>
<dbReference type="InterPro" id="IPR036942">
    <property type="entry name" value="Beta-barrel_TonB_sf"/>
</dbReference>
<gene>
    <name evidence="9" type="ORF">SAMN04488122_5109</name>
</gene>
<evidence type="ECO:0000259" key="8">
    <source>
        <dbReference type="Pfam" id="PF07715"/>
    </source>
</evidence>
<accession>A0A1I0S9E5</accession>
<protein>
    <submittedName>
        <fullName evidence="9">Outer membrane cobalamin receptor protein</fullName>
    </submittedName>
</protein>
<dbReference type="PANTHER" id="PTHR30069">
    <property type="entry name" value="TONB-DEPENDENT OUTER MEMBRANE RECEPTOR"/>
    <property type="match status" value="1"/>
</dbReference>
<dbReference type="SUPFAM" id="SSF56935">
    <property type="entry name" value="Porins"/>
    <property type="match status" value="1"/>
</dbReference>
<proteinExistence type="predicted"/>
<keyword evidence="3" id="KW-1134">Transmembrane beta strand</keyword>
<comment type="subcellular location">
    <subcellularLocation>
        <location evidence="1">Cell outer membrane</location>
        <topology evidence="1">Multi-pass membrane protein</topology>
    </subcellularLocation>
</comment>
<evidence type="ECO:0000256" key="7">
    <source>
        <dbReference type="ARBA" id="ARBA00023237"/>
    </source>
</evidence>
<keyword evidence="4" id="KW-0812">Transmembrane</keyword>
<dbReference type="GO" id="GO:0015344">
    <property type="term" value="F:siderophore uptake transmembrane transporter activity"/>
    <property type="evidence" value="ECO:0007669"/>
    <property type="project" value="TreeGrafter"/>
</dbReference>
<dbReference type="GO" id="GO:0044718">
    <property type="term" value="P:siderophore transmembrane transport"/>
    <property type="evidence" value="ECO:0007669"/>
    <property type="project" value="TreeGrafter"/>
</dbReference>
<dbReference type="InterPro" id="IPR039426">
    <property type="entry name" value="TonB-dep_rcpt-like"/>
</dbReference>
<dbReference type="RefSeq" id="WP_089899620.1">
    <property type="nucleotide sequence ID" value="NZ_FOJG01000002.1"/>
</dbReference>
<dbReference type="AlphaFoldDB" id="A0A1I0S9E5"/>
<organism evidence="9 10">
    <name type="scientific">Chitinophaga arvensicola</name>
    <dbReference type="NCBI Taxonomy" id="29529"/>
    <lineage>
        <taxon>Bacteria</taxon>
        <taxon>Pseudomonadati</taxon>
        <taxon>Bacteroidota</taxon>
        <taxon>Chitinophagia</taxon>
        <taxon>Chitinophagales</taxon>
        <taxon>Chitinophagaceae</taxon>
        <taxon>Chitinophaga</taxon>
    </lineage>
</organism>
<sequence>MSNVLKTLLSTFLAFIGTHLYGQQTYRDSTRVDTGGVKTLRGVTIYTSVYKEVIPSQKLSGDNLKSLNSFSVADAIRYFAGVQVKDYGGIGGLKTVDMRSMGTNHMGVFYDGIQLGNAQNGQIDLGKFSMDNIESIAVYNGQKSDIFQPARDYGSSGSIYLRSRKPVFDSSKTTNFKGVFKTGSFDLINPSVLFERKLTENINYSISSEFIKSSGRYPFRYKRVYHKSGDIAWDTTAIRQNGDINALRVESGIYGNINRGVWNAKAYFYDSERGIPGAIVNNVWMRSQRQWDRNFFLQGSLQKNVLPKYDIQVNAKYANDYMRYLNPDPTLMHIDNNFRQQEWYGSVANKYSVTKKIDINLSTDFQYNTLNSNLDGFVSPKRFTSLVALAGAAELGKLKMQASLLGTFVDERVTRGNAASGDSAIAAPSKNEVTPAVFLSYKPFPQTDFNIRAFYKNIFRMPTFNDLYYTDIGDISLKPEYTHQYNLGFAYRKSRAGALLSEWQLQSDFYFNQVTDKIVAVPKGSGMYRWMMMNIGEVEIRGVDVVSDLAFSLPKGVLLNVRTAYTYQTAQDFTKRKSKELQKITYGGQIPYIPWHSGSVISSIQYQSWRLNYSFIYVGERYQNSANIPENYEQPWYTSDVSASKNIQFKRYRFRISGELNNVFNQDYEVVLNYPMPKRNYKIILSVEL</sequence>
<evidence type="ECO:0000256" key="1">
    <source>
        <dbReference type="ARBA" id="ARBA00004571"/>
    </source>
</evidence>
<dbReference type="GO" id="GO:0009279">
    <property type="term" value="C:cell outer membrane"/>
    <property type="evidence" value="ECO:0007669"/>
    <property type="project" value="UniProtKB-SubCell"/>
</dbReference>
<dbReference type="Pfam" id="PF07715">
    <property type="entry name" value="Plug"/>
    <property type="match status" value="1"/>
</dbReference>
<keyword evidence="6" id="KW-0472">Membrane</keyword>
<name>A0A1I0S9E5_9BACT</name>
<keyword evidence="10" id="KW-1185">Reference proteome</keyword>
<keyword evidence="5" id="KW-0732">Signal</keyword>
<dbReference type="InterPro" id="IPR037066">
    <property type="entry name" value="Plug_dom_sf"/>
</dbReference>
<evidence type="ECO:0000256" key="2">
    <source>
        <dbReference type="ARBA" id="ARBA00022448"/>
    </source>
</evidence>